<organism evidence="1 2">
    <name type="scientific">Persea americana</name>
    <name type="common">Avocado</name>
    <dbReference type="NCBI Taxonomy" id="3435"/>
    <lineage>
        <taxon>Eukaryota</taxon>
        <taxon>Viridiplantae</taxon>
        <taxon>Streptophyta</taxon>
        <taxon>Embryophyta</taxon>
        <taxon>Tracheophyta</taxon>
        <taxon>Spermatophyta</taxon>
        <taxon>Magnoliopsida</taxon>
        <taxon>Magnoliidae</taxon>
        <taxon>Laurales</taxon>
        <taxon>Lauraceae</taxon>
        <taxon>Persea</taxon>
    </lineage>
</organism>
<gene>
    <name evidence="1" type="ORF">MRB53_030131</name>
</gene>
<proteinExistence type="predicted"/>
<dbReference type="EMBL" id="CM056818">
    <property type="protein sequence ID" value="KAJ8621602.1"/>
    <property type="molecule type" value="Genomic_DNA"/>
</dbReference>
<keyword evidence="2" id="KW-1185">Reference proteome</keyword>
<comment type="caution">
    <text evidence="1">The sequence shown here is derived from an EMBL/GenBank/DDBJ whole genome shotgun (WGS) entry which is preliminary data.</text>
</comment>
<dbReference type="Proteomes" id="UP001234297">
    <property type="component" value="Chromosome 10"/>
</dbReference>
<sequence>MDDRLSNLFEEREFRDTNLAGADSPENLFGIFEALEDAFDLPCTNVEEAGLSPNSEQMPPLTSQKSSSSSAKHEAETDIEGSPANKKLKSSSTSSSEDVAPDGQQRASHIMVERNRRKQMNENLSILRSLMPSFYIKRADQASIIGGVVNFIKELQQVLRSLEEKKQRKVYSEVLSPRSVSSPRPLPLSPRPPSLSPRPPPLSPIIGLPISPRTPQPASPYNPRMQQLSLSSPKATFHEPPSFDNVKELAANSKSRVADVEVKFAGPNVLLKTTSPWIPGQALKIISTLEDLALEVLHVSISTVDETMLNSFTIKIGIECELSAEDLANEIQQTFC</sequence>
<reference evidence="1 2" key="1">
    <citation type="journal article" date="2022" name="Hortic Res">
        <title>A haplotype resolved chromosomal level avocado genome allows analysis of novel avocado genes.</title>
        <authorList>
            <person name="Nath O."/>
            <person name="Fletcher S.J."/>
            <person name="Hayward A."/>
            <person name="Shaw L.M."/>
            <person name="Masouleh A.K."/>
            <person name="Furtado A."/>
            <person name="Henry R.J."/>
            <person name="Mitter N."/>
        </authorList>
    </citation>
    <scope>NUCLEOTIDE SEQUENCE [LARGE SCALE GENOMIC DNA]</scope>
    <source>
        <strain evidence="2">cv. Hass</strain>
    </source>
</reference>
<accession>A0ACC2KLF3</accession>
<name>A0ACC2KLF3_PERAE</name>
<evidence type="ECO:0000313" key="1">
    <source>
        <dbReference type="EMBL" id="KAJ8621602.1"/>
    </source>
</evidence>
<evidence type="ECO:0000313" key="2">
    <source>
        <dbReference type="Proteomes" id="UP001234297"/>
    </source>
</evidence>
<protein>
    <submittedName>
        <fullName evidence="1">Uncharacterized protein</fullName>
    </submittedName>
</protein>